<reference evidence="2 3" key="1">
    <citation type="journal article" date="2015" name="Sci. Rep.">
        <title>Chromosome-level genome map provides insights into diverse defense mechanisms in the medicinal fungus Ganoderma sinense.</title>
        <authorList>
            <person name="Zhu Y."/>
            <person name="Xu J."/>
            <person name="Sun C."/>
            <person name="Zhou S."/>
            <person name="Xu H."/>
            <person name="Nelson D.R."/>
            <person name="Qian J."/>
            <person name="Song J."/>
            <person name="Luo H."/>
            <person name="Xiang L."/>
            <person name="Li Y."/>
            <person name="Xu Z."/>
            <person name="Ji A."/>
            <person name="Wang L."/>
            <person name="Lu S."/>
            <person name="Hayward A."/>
            <person name="Sun W."/>
            <person name="Li X."/>
            <person name="Schwartz D.C."/>
            <person name="Wang Y."/>
            <person name="Chen S."/>
        </authorList>
    </citation>
    <scope>NUCLEOTIDE SEQUENCE [LARGE SCALE GENOMIC DNA]</scope>
    <source>
        <strain evidence="2 3">ZZ0214-1</strain>
    </source>
</reference>
<accession>A0A2G8SAM7</accession>
<dbReference type="InterPro" id="IPR000477">
    <property type="entry name" value="RT_dom"/>
</dbReference>
<evidence type="ECO:0000313" key="3">
    <source>
        <dbReference type="Proteomes" id="UP000230002"/>
    </source>
</evidence>
<evidence type="ECO:0000259" key="1">
    <source>
        <dbReference type="PROSITE" id="PS50878"/>
    </source>
</evidence>
<name>A0A2G8SAM7_9APHY</name>
<dbReference type="CDD" id="cd01647">
    <property type="entry name" value="RT_LTR"/>
    <property type="match status" value="1"/>
</dbReference>
<dbReference type="Pfam" id="PF00078">
    <property type="entry name" value="RVT_1"/>
    <property type="match status" value="1"/>
</dbReference>
<proteinExistence type="predicted"/>
<dbReference type="PANTHER" id="PTHR33064">
    <property type="entry name" value="POL PROTEIN"/>
    <property type="match status" value="1"/>
</dbReference>
<dbReference type="InterPro" id="IPR043502">
    <property type="entry name" value="DNA/RNA_pol_sf"/>
</dbReference>
<feature type="domain" description="Reverse transcriptase" evidence="1">
    <location>
        <begin position="1"/>
        <end position="83"/>
    </location>
</feature>
<keyword evidence="3" id="KW-1185">Reference proteome</keyword>
<sequence length="171" mass="20278">MFFGLCNVPATFQSMMNHIFTDMIREGWLIIYIDNMLIISNDLETHRIRTKQVLKRLQEHDLYLKAEKSEFEVTEVEYLGVILKPGQVLMDPVKLKAILEWQTPKTVKQVQAFLGFRNFYRRFIRDYSQVQQEPYYANKDLTTSGTLVPSYLSHSRKRNAITKFTIENYLQ</sequence>
<organism evidence="2 3">
    <name type="scientific">Ganoderma sinense ZZ0214-1</name>
    <dbReference type="NCBI Taxonomy" id="1077348"/>
    <lineage>
        <taxon>Eukaryota</taxon>
        <taxon>Fungi</taxon>
        <taxon>Dikarya</taxon>
        <taxon>Basidiomycota</taxon>
        <taxon>Agaricomycotina</taxon>
        <taxon>Agaricomycetes</taxon>
        <taxon>Polyporales</taxon>
        <taxon>Polyporaceae</taxon>
        <taxon>Ganoderma</taxon>
    </lineage>
</organism>
<dbReference type="STRING" id="1077348.A0A2G8SAM7"/>
<dbReference type="EMBL" id="AYKW01000013">
    <property type="protein sequence ID" value="PIL30814.1"/>
    <property type="molecule type" value="Genomic_DNA"/>
</dbReference>
<dbReference type="InterPro" id="IPR043128">
    <property type="entry name" value="Rev_trsase/Diguanyl_cyclase"/>
</dbReference>
<dbReference type="Gene3D" id="3.30.70.270">
    <property type="match status" value="2"/>
</dbReference>
<dbReference type="Proteomes" id="UP000230002">
    <property type="component" value="Unassembled WGS sequence"/>
</dbReference>
<dbReference type="InterPro" id="IPR051320">
    <property type="entry name" value="Viral_Replic_Matur_Polypro"/>
</dbReference>
<comment type="caution">
    <text evidence="2">The sequence shown here is derived from an EMBL/GenBank/DDBJ whole genome shotgun (WGS) entry which is preliminary data.</text>
</comment>
<dbReference type="PANTHER" id="PTHR33064:SF37">
    <property type="entry name" value="RIBONUCLEASE H"/>
    <property type="match status" value="1"/>
</dbReference>
<protein>
    <recommendedName>
        <fullName evidence="1">Reverse transcriptase domain-containing protein</fullName>
    </recommendedName>
</protein>
<dbReference type="PROSITE" id="PS50878">
    <property type="entry name" value="RT_POL"/>
    <property type="match status" value="1"/>
</dbReference>
<dbReference type="OrthoDB" id="2798231at2759"/>
<dbReference type="SUPFAM" id="SSF56672">
    <property type="entry name" value="DNA/RNA polymerases"/>
    <property type="match status" value="1"/>
</dbReference>
<evidence type="ECO:0000313" key="2">
    <source>
        <dbReference type="EMBL" id="PIL30814.1"/>
    </source>
</evidence>
<dbReference type="AlphaFoldDB" id="A0A2G8SAM7"/>
<gene>
    <name evidence="2" type="ORF">GSI_06982</name>
</gene>